<sequence length="497" mass="53976">MGRKIRGIFYIAAILLAAGCGKEEETENVCSDGILIEVEAPQTNGWNTEEITGTRSGREKAIEVKGKDGLDMEISTLHDNGATGTAEGEATTRWANMDDNIVFRMVAYKSATAARISTSNYAGYGDYKLSGSTVQTVKSLVVPAGTYTFIFYSYGNSNAIAAFTNGSASVPATNGQNFMTYVKPGVVINNIGSRYTLSGIVFKHHCARYRVQAIAQSGRMGTVTACAGTVTLPKHNATYTFTNGAFTTQATTGSINLTWDNPNAMSAYSGYIYLLPQTSANVTVKLNLTIGGKAFTNKSVTLSGLTMAANNTYYSNMSFTTTEGYIIGGALWANGNLYKSSNQYLFYSSTEKYEARAESGAFFICNTLNPYPDITTPTTPWTEANDPCRKVTNAAGKWRLPTLTEVHQLVNSKYIVGATLNGITGYKFGNTLFLPYSGYVPQQNSPYTESGLRGLFWSTPGTVFIILNPAYQQGEIGYVDWNIFPQNNYAIRCVRNI</sequence>
<evidence type="ECO:0000313" key="2">
    <source>
        <dbReference type="Proteomes" id="UP000196587"/>
    </source>
</evidence>
<name>A0A1Y4JQR4_9BACE</name>
<protein>
    <recommendedName>
        <fullName evidence="3">Fimbrillin family protein</fullName>
    </recommendedName>
</protein>
<proteinExistence type="predicted"/>
<dbReference type="RefSeq" id="WP_087412467.1">
    <property type="nucleotide sequence ID" value="NZ_CALIXP010000024.1"/>
</dbReference>
<comment type="caution">
    <text evidence="1">The sequence shown here is derived from an EMBL/GenBank/DDBJ whole genome shotgun (WGS) entry which is preliminary data.</text>
</comment>
<dbReference type="Proteomes" id="UP000196587">
    <property type="component" value="Unassembled WGS sequence"/>
</dbReference>
<organism evidence="1 2">
    <name type="scientific">Bacteroides clarus</name>
    <dbReference type="NCBI Taxonomy" id="626929"/>
    <lineage>
        <taxon>Bacteria</taxon>
        <taxon>Pseudomonadati</taxon>
        <taxon>Bacteroidota</taxon>
        <taxon>Bacteroidia</taxon>
        <taxon>Bacteroidales</taxon>
        <taxon>Bacteroidaceae</taxon>
        <taxon>Bacteroides</taxon>
    </lineage>
</organism>
<dbReference type="AlphaFoldDB" id="A0A1Y4JQR4"/>
<gene>
    <name evidence="1" type="ORF">B5F24_06515</name>
</gene>
<evidence type="ECO:0000313" key="1">
    <source>
        <dbReference type="EMBL" id="OUP34828.1"/>
    </source>
</evidence>
<dbReference type="CDD" id="cd13121">
    <property type="entry name" value="BF2867_like_C"/>
    <property type="match status" value="1"/>
</dbReference>
<evidence type="ECO:0008006" key="3">
    <source>
        <dbReference type="Google" id="ProtNLM"/>
    </source>
</evidence>
<accession>A0A1Y4JQR4</accession>
<dbReference type="PROSITE" id="PS51257">
    <property type="entry name" value="PROKAR_LIPOPROTEIN"/>
    <property type="match status" value="1"/>
</dbReference>
<dbReference type="EMBL" id="NFKE01000004">
    <property type="protein sequence ID" value="OUP34828.1"/>
    <property type="molecule type" value="Genomic_DNA"/>
</dbReference>
<reference evidence="2" key="1">
    <citation type="submission" date="2017-04" db="EMBL/GenBank/DDBJ databases">
        <title>Function of individual gut microbiota members based on whole genome sequencing of pure cultures obtained from chicken caecum.</title>
        <authorList>
            <person name="Medvecky M."/>
            <person name="Cejkova D."/>
            <person name="Polansky O."/>
            <person name="Karasova D."/>
            <person name="Kubasova T."/>
            <person name="Cizek A."/>
            <person name="Rychlik I."/>
        </authorList>
    </citation>
    <scope>NUCLEOTIDE SEQUENCE [LARGE SCALE GENOMIC DNA]</scope>
    <source>
        <strain evidence="2">An189</strain>
    </source>
</reference>